<organism evidence="1 2">
    <name type="scientific">Paenibacillus cellulosilyticus</name>
    <dbReference type="NCBI Taxonomy" id="375489"/>
    <lineage>
        <taxon>Bacteria</taxon>
        <taxon>Bacillati</taxon>
        <taxon>Bacillota</taxon>
        <taxon>Bacilli</taxon>
        <taxon>Bacillales</taxon>
        <taxon>Paenibacillaceae</taxon>
        <taxon>Paenibacillus</taxon>
    </lineage>
</organism>
<keyword evidence="2" id="KW-1185">Reference proteome</keyword>
<protein>
    <submittedName>
        <fullName evidence="1">Uncharacterized protein</fullName>
    </submittedName>
</protein>
<evidence type="ECO:0000313" key="2">
    <source>
        <dbReference type="Proteomes" id="UP000246635"/>
    </source>
</evidence>
<dbReference type="EMBL" id="QGTQ01000006">
    <property type="protein sequence ID" value="PWW04729.1"/>
    <property type="molecule type" value="Genomic_DNA"/>
</dbReference>
<reference evidence="1 2" key="1">
    <citation type="submission" date="2018-05" db="EMBL/GenBank/DDBJ databases">
        <title>Genomic Encyclopedia of Type Strains, Phase III (KMG-III): the genomes of soil and plant-associated and newly described type strains.</title>
        <authorList>
            <person name="Whitman W."/>
        </authorList>
    </citation>
    <scope>NUCLEOTIDE SEQUENCE [LARGE SCALE GENOMIC DNA]</scope>
    <source>
        <strain evidence="1 2">CECT 5696</strain>
    </source>
</reference>
<gene>
    <name evidence="1" type="ORF">DFQ01_10610</name>
</gene>
<dbReference type="AlphaFoldDB" id="A0A2V2YV48"/>
<comment type="caution">
    <text evidence="1">The sequence shown here is derived from an EMBL/GenBank/DDBJ whole genome shotgun (WGS) entry which is preliminary data.</text>
</comment>
<evidence type="ECO:0000313" key="1">
    <source>
        <dbReference type="EMBL" id="PWW04729.1"/>
    </source>
</evidence>
<accession>A0A2V2YV48</accession>
<dbReference type="Proteomes" id="UP000246635">
    <property type="component" value="Unassembled WGS sequence"/>
</dbReference>
<sequence length="55" mass="5974">MMACVLDTAVCPTNAVCISTQCSGGSYGSRTFQYKFYYNCDGVCTLTSQYNLSCC</sequence>
<name>A0A2V2YV48_9BACL</name>
<proteinExistence type="predicted"/>